<name>A0A0A8XX97_ARUDO</name>
<feature type="compositionally biased region" description="Polar residues" evidence="1">
    <location>
        <begin position="1"/>
        <end position="13"/>
    </location>
</feature>
<proteinExistence type="predicted"/>
<dbReference type="AlphaFoldDB" id="A0A0A8XX97"/>
<dbReference type="EMBL" id="GBRH01280605">
    <property type="protein sequence ID" value="JAD17290.1"/>
    <property type="molecule type" value="Transcribed_RNA"/>
</dbReference>
<accession>A0A0A8XX97</accession>
<reference evidence="2" key="2">
    <citation type="journal article" date="2015" name="Data Brief">
        <title>Shoot transcriptome of the giant reed, Arundo donax.</title>
        <authorList>
            <person name="Barrero R.A."/>
            <person name="Guerrero F.D."/>
            <person name="Moolhuijzen P."/>
            <person name="Goolsby J.A."/>
            <person name="Tidwell J."/>
            <person name="Bellgard S.E."/>
            <person name="Bellgard M.I."/>
        </authorList>
    </citation>
    <scope>NUCLEOTIDE SEQUENCE</scope>
    <source>
        <tissue evidence="2">Shoot tissue taken approximately 20 cm above the soil surface</tissue>
    </source>
</reference>
<reference evidence="2" key="1">
    <citation type="submission" date="2014-09" db="EMBL/GenBank/DDBJ databases">
        <authorList>
            <person name="Magalhaes I.L.F."/>
            <person name="Oliveira U."/>
            <person name="Santos F.R."/>
            <person name="Vidigal T.H.D.A."/>
            <person name="Brescovit A.D."/>
            <person name="Santos A.J."/>
        </authorList>
    </citation>
    <scope>NUCLEOTIDE SEQUENCE</scope>
    <source>
        <tissue evidence="2">Shoot tissue taken approximately 20 cm above the soil surface</tissue>
    </source>
</reference>
<evidence type="ECO:0000313" key="2">
    <source>
        <dbReference type="EMBL" id="JAD17290.1"/>
    </source>
</evidence>
<protein>
    <submittedName>
        <fullName evidence="2">Uncharacterized protein</fullName>
    </submittedName>
</protein>
<organism evidence="2">
    <name type="scientific">Arundo donax</name>
    <name type="common">Giant reed</name>
    <name type="synonym">Donax arundinaceus</name>
    <dbReference type="NCBI Taxonomy" id="35708"/>
    <lineage>
        <taxon>Eukaryota</taxon>
        <taxon>Viridiplantae</taxon>
        <taxon>Streptophyta</taxon>
        <taxon>Embryophyta</taxon>
        <taxon>Tracheophyta</taxon>
        <taxon>Spermatophyta</taxon>
        <taxon>Magnoliopsida</taxon>
        <taxon>Liliopsida</taxon>
        <taxon>Poales</taxon>
        <taxon>Poaceae</taxon>
        <taxon>PACMAD clade</taxon>
        <taxon>Arundinoideae</taxon>
        <taxon>Arundineae</taxon>
        <taxon>Arundo</taxon>
    </lineage>
</organism>
<feature type="region of interest" description="Disordered" evidence="1">
    <location>
        <begin position="1"/>
        <end position="23"/>
    </location>
</feature>
<sequence length="41" mass="4678">MQHFSTGLSTTAQGREEGIKLKNGTKKNIILPKVCYHNRDY</sequence>
<evidence type="ECO:0000256" key="1">
    <source>
        <dbReference type="SAM" id="MobiDB-lite"/>
    </source>
</evidence>